<sequence>MSLPGSPRLPYDRLPAGLRAAIDAVLGSPVVAVSARTGGFSPGPAAVVTSADGRRAFVKAVGTPLNPDTPRLLRAEALVMAGLPASLPVPPLRAHVEWADGPDEWVALAFEAFDGDSAPLPWTPQAAAAVVDGLTELARAATPCPVPDLPTLGERVDGPLSAWAELAAEPPSDLHPWEAESLEWLGAVPDRLAAGGWLGGDTLVHGDLRADNLLFGADASVAFVDWAWAVRGADWVDTVLFALDAATQGGVDPEWLVGRSPLVAAAEPRQVTDLVVAMTGMWARSMRRPPPPGLPTLRSFQRAFHDTALAWSMRRVAAGLV</sequence>
<dbReference type="Pfam" id="PF01636">
    <property type="entry name" value="APH"/>
    <property type="match status" value="1"/>
</dbReference>
<dbReference type="OrthoDB" id="2570531at2"/>
<reference evidence="3" key="1">
    <citation type="submission" date="2016-10" db="EMBL/GenBank/DDBJ databases">
        <authorList>
            <person name="Varghese N."/>
            <person name="Submissions S."/>
        </authorList>
    </citation>
    <scope>NUCLEOTIDE SEQUENCE [LARGE SCALE GENOMIC DNA]</scope>
    <source>
        <strain evidence="3">DSM 44268</strain>
    </source>
</reference>
<evidence type="ECO:0000313" key="2">
    <source>
        <dbReference type="EMBL" id="SDF49616.1"/>
    </source>
</evidence>
<dbReference type="Gene3D" id="3.90.1200.10">
    <property type="match status" value="1"/>
</dbReference>
<dbReference type="Proteomes" id="UP000199406">
    <property type="component" value="Unassembled WGS sequence"/>
</dbReference>
<proteinExistence type="predicted"/>
<dbReference type="EMBL" id="FNBT01000004">
    <property type="protein sequence ID" value="SDF49616.1"/>
    <property type="molecule type" value="Genomic_DNA"/>
</dbReference>
<feature type="domain" description="Aminoglycoside phosphotransferase" evidence="1">
    <location>
        <begin position="54"/>
        <end position="242"/>
    </location>
</feature>
<dbReference type="GO" id="GO:0016740">
    <property type="term" value="F:transferase activity"/>
    <property type="evidence" value="ECO:0007669"/>
    <property type="project" value="UniProtKB-KW"/>
</dbReference>
<dbReference type="RefSeq" id="WP_091766442.1">
    <property type="nucleotide sequence ID" value="NZ_FNBT01000004.1"/>
</dbReference>
<name>A0A1G7LJP5_9ACTN</name>
<dbReference type="AlphaFoldDB" id="A0A1G7LJP5"/>
<dbReference type="InterPro" id="IPR002575">
    <property type="entry name" value="Aminoglycoside_PTrfase"/>
</dbReference>
<dbReference type="Gene3D" id="3.30.200.20">
    <property type="entry name" value="Phosphorylase Kinase, domain 1"/>
    <property type="match status" value="1"/>
</dbReference>
<dbReference type="STRING" id="1550231.SAMN05660662_2356"/>
<dbReference type="SUPFAM" id="SSF56112">
    <property type="entry name" value="Protein kinase-like (PK-like)"/>
    <property type="match status" value="1"/>
</dbReference>
<organism evidence="2 3">
    <name type="scientific">Blastococcus aurantiacus</name>
    <dbReference type="NCBI Taxonomy" id="1550231"/>
    <lineage>
        <taxon>Bacteria</taxon>
        <taxon>Bacillati</taxon>
        <taxon>Actinomycetota</taxon>
        <taxon>Actinomycetes</taxon>
        <taxon>Geodermatophilales</taxon>
        <taxon>Geodermatophilaceae</taxon>
        <taxon>Blastococcus</taxon>
    </lineage>
</organism>
<dbReference type="InterPro" id="IPR011009">
    <property type="entry name" value="Kinase-like_dom_sf"/>
</dbReference>
<protein>
    <submittedName>
        <fullName evidence="2">Phosphotransferase enzyme family protein</fullName>
    </submittedName>
</protein>
<evidence type="ECO:0000259" key="1">
    <source>
        <dbReference type="Pfam" id="PF01636"/>
    </source>
</evidence>
<keyword evidence="3" id="KW-1185">Reference proteome</keyword>
<keyword evidence="2" id="KW-0808">Transferase</keyword>
<gene>
    <name evidence="2" type="ORF">SAMN05660662_2356</name>
</gene>
<evidence type="ECO:0000313" key="3">
    <source>
        <dbReference type="Proteomes" id="UP000199406"/>
    </source>
</evidence>
<accession>A0A1G7LJP5</accession>